<feature type="transmembrane region" description="Helical" evidence="1">
    <location>
        <begin position="86"/>
        <end position="106"/>
    </location>
</feature>
<dbReference type="AlphaFoldDB" id="A0AAN4ZCU3"/>
<keyword evidence="1" id="KW-0472">Membrane</keyword>
<comment type="caution">
    <text evidence="2">The sequence shown here is derived from an EMBL/GenBank/DDBJ whole genome shotgun (WGS) entry which is preliminary data.</text>
</comment>
<accession>A0AAN4ZCU3</accession>
<proteinExistence type="predicted"/>
<dbReference type="InterPro" id="IPR052860">
    <property type="entry name" value="NRL-GPCR1"/>
</dbReference>
<evidence type="ECO:0008006" key="4">
    <source>
        <dbReference type="Google" id="ProtNLM"/>
    </source>
</evidence>
<keyword evidence="1" id="KW-0812">Transmembrane</keyword>
<dbReference type="Proteomes" id="UP001328107">
    <property type="component" value="Unassembled WGS sequence"/>
</dbReference>
<dbReference type="PANTHER" id="PTHR47521:SF18">
    <property type="entry name" value="G PROTEIN-COUPLED RECEPTOR-RELATED"/>
    <property type="match status" value="1"/>
</dbReference>
<keyword evidence="3" id="KW-1185">Reference proteome</keyword>
<feature type="transmembrane region" description="Helical" evidence="1">
    <location>
        <begin position="44"/>
        <end position="66"/>
    </location>
</feature>
<protein>
    <recommendedName>
        <fullName evidence="4">G protein-coupled receptor</fullName>
    </recommendedName>
</protein>
<feature type="non-terminal residue" evidence="2">
    <location>
        <position position="171"/>
    </location>
</feature>
<organism evidence="2 3">
    <name type="scientific">Pristionchus mayeri</name>
    <dbReference type="NCBI Taxonomy" id="1317129"/>
    <lineage>
        <taxon>Eukaryota</taxon>
        <taxon>Metazoa</taxon>
        <taxon>Ecdysozoa</taxon>
        <taxon>Nematoda</taxon>
        <taxon>Chromadorea</taxon>
        <taxon>Rhabditida</taxon>
        <taxon>Rhabditina</taxon>
        <taxon>Diplogasteromorpha</taxon>
        <taxon>Diplogasteroidea</taxon>
        <taxon>Neodiplogasteridae</taxon>
        <taxon>Pristionchus</taxon>
    </lineage>
</organism>
<dbReference type="EMBL" id="BTRK01000002">
    <property type="protein sequence ID" value="GMR37599.1"/>
    <property type="molecule type" value="Genomic_DNA"/>
</dbReference>
<reference evidence="3" key="1">
    <citation type="submission" date="2022-10" db="EMBL/GenBank/DDBJ databases">
        <title>Genome assembly of Pristionchus species.</title>
        <authorList>
            <person name="Yoshida K."/>
            <person name="Sommer R.J."/>
        </authorList>
    </citation>
    <scope>NUCLEOTIDE SEQUENCE [LARGE SCALE GENOMIC DNA]</scope>
    <source>
        <strain evidence="3">RS5460</strain>
    </source>
</reference>
<feature type="transmembrane region" description="Helical" evidence="1">
    <location>
        <begin position="15"/>
        <end position="32"/>
    </location>
</feature>
<evidence type="ECO:0000256" key="1">
    <source>
        <dbReference type="SAM" id="Phobius"/>
    </source>
</evidence>
<name>A0AAN4ZCU3_9BILA</name>
<dbReference type="PANTHER" id="PTHR47521">
    <property type="entry name" value="SERPENTINE RECEPTOR, CLASS E (EPSILON)-RELATED"/>
    <property type="match status" value="1"/>
</dbReference>
<evidence type="ECO:0000313" key="3">
    <source>
        <dbReference type="Proteomes" id="UP001328107"/>
    </source>
</evidence>
<gene>
    <name evidence="2" type="ORF">PMAYCL1PPCAC_07794</name>
</gene>
<keyword evidence="1" id="KW-1133">Transmembrane helix</keyword>
<evidence type="ECO:0000313" key="2">
    <source>
        <dbReference type="EMBL" id="GMR37599.1"/>
    </source>
</evidence>
<sequence length="171" mass="19867">MDLLRRYPIYPGSCFFLYTSYLLPVGMVIAVLQRSSIQSNCRIILTFWGLGMVGILVDEMYLMYVNMTLADGEFISKVFQDPPHRAMVHVVHSIFYLCTSALEFLVTIERTMAKRNADTLDEPRSVYWYLVPYLGVWNFKTTQCKYLNFAEFNMMVITVTYMTVEISSIIV</sequence>